<proteinExistence type="predicted"/>
<keyword evidence="4" id="KW-1185">Reference proteome</keyword>
<evidence type="ECO:0000313" key="3">
    <source>
        <dbReference type="EMBL" id="MDG0861535.1"/>
    </source>
</evidence>
<dbReference type="Proteomes" id="UP001152766">
    <property type="component" value="Unassembled WGS sequence"/>
</dbReference>
<feature type="compositionally biased region" description="Gly residues" evidence="1">
    <location>
        <begin position="24"/>
        <end position="35"/>
    </location>
</feature>
<dbReference type="AlphaFoldDB" id="A0A9X4LIL1"/>
<sequence>MGFFERLLKGGMGGHGGGHHGGSRSHGGGHGGHGSGYYPPAPAAPPQGGAPAGVGGLVCAKCGTQGLPGARFCSGCGGQLMATSCQSCETALTPGARFCNQCGKPAP</sequence>
<accession>A0A9X4LIL1</accession>
<comment type="caution">
    <text evidence="3">The sequence shown here is derived from an EMBL/GenBank/DDBJ whole genome shotgun (WGS) entry which is preliminary data.</text>
</comment>
<feature type="region of interest" description="Disordered" evidence="1">
    <location>
        <begin position="9"/>
        <end position="50"/>
    </location>
</feature>
<dbReference type="InterPro" id="IPR025874">
    <property type="entry name" value="DZR"/>
</dbReference>
<dbReference type="RefSeq" id="WP_338091305.1">
    <property type="nucleotide sequence ID" value="NZ_JAPPUW010000006.1"/>
</dbReference>
<dbReference type="EMBL" id="SGUG01000004">
    <property type="protein sequence ID" value="MDG0861535.1"/>
    <property type="molecule type" value="Genomic_DNA"/>
</dbReference>
<reference evidence="3" key="1">
    <citation type="submission" date="2019-02" db="EMBL/GenBank/DDBJ databases">
        <title>Draft genome of the type strain Pelomonas aquatica CCUG 52575T.</title>
        <authorList>
            <person name="Gomila M."/>
            <person name="Lalucat J."/>
        </authorList>
    </citation>
    <scope>NUCLEOTIDE SEQUENCE</scope>
    <source>
        <strain evidence="3">CCUG 52575</strain>
    </source>
</reference>
<evidence type="ECO:0000313" key="4">
    <source>
        <dbReference type="Proteomes" id="UP001152766"/>
    </source>
</evidence>
<dbReference type="Pfam" id="PF12773">
    <property type="entry name" value="DZR"/>
    <property type="match status" value="1"/>
</dbReference>
<organism evidence="3 4">
    <name type="scientific">Pelomonas aquatica</name>
    <dbReference type="NCBI Taxonomy" id="431058"/>
    <lineage>
        <taxon>Bacteria</taxon>
        <taxon>Pseudomonadati</taxon>
        <taxon>Pseudomonadota</taxon>
        <taxon>Betaproteobacteria</taxon>
        <taxon>Burkholderiales</taxon>
        <taxon>Sphaerotilaceae</taxon>
        <taxon>Roseateles</taxon>
    </lineage>
</organism>
<evidence type="ECO:0000259" key="2">
    <source>
        <dbReference type="Pfam" id="PF12773"/>
    </source>
</evidence>
<protein>
    <submittedName>
        <fullName evidence="3">Zinc ribbon domain-containing protein</fullName>
    </submittedName>
</protein>
<gene>
    <name evidence="3" type="ORF">EXJ73_03485</name>
</gene>
<feature type="domain" description="DZANK-type" evidence="2">
    <location>
        <begin position="59"/>
        <end position="103"/>
    </location>
</feature>
<evidence type="ECO:0000256" key="1">
    <source>
        <dbReference type="SAM" id="MobiDB-lite"/>
    </source>
</evidence>
<name>A0A9X4LIL1_9BURK</name>